<feature type="compositionally biased region" description="Polar residues" evidence="1">
    <location>
        <begin position="1"/>
        <end position="12"/>
    </location>
</feature>
<dbReference type="PANTHER" id="PTHR33164:SF103">
    <property type="entry name" value="REGULATORY PROTEIN MARR"/>
    <property type="match status" value="1"/>
</dbReference>
<dbReference type="InterPro" id="IPR036390">
    <property type="entry name" value="WH_DNA-bd_sf"/>
</dbReference>
<dbReference type="Proteomes" id="UP000620156">
    <property type="component" value="Unassembled WGS sequence"/>
</dbReference>
<dbReference type="SUPFAM" id="SSF46785">
    <property type="entry name" value="Winged helix' DNA-binding domain"/>
    <property type="match status" value="1"/>
</dbReference>
<feature type="domain" description="HTH marR-type" evidence="2">
    <location>
        <begin position="33"/>
        <end position="164"/>
    </location>
</feature>
<dbReference type="Pfam" id="PF01047">
    <property type="entry name" value="MarR"/>
    <property type="match status" value="1"/>
</dbReference>
<organism evidence="3 4">
    <name type="scientific">Streptomyces ruber</name>
    <dbReference type="NCBI Taxonomy" id="83378"/>
    <lineage>
        <taxon>Bacteria</taxon>
        <taxon>Bacillati</taxon>
        <taxon>Actinomycetota</taxon>
        <taxon>Actinomycetes</taxon>
        <taxon>Kitasatosporales</taxon>
        <taxon>Streptomycetaceae</taxon>
        <taxon>Streptomyces</taxon>
    </lineage>
</organism>
<keyword evidence="4" id="KW-1185">Reference proteome</keyword>
<evidence type="ECO:0000256" key="1">
    <source>
        <dbReference type="SAM" id="MobiDB-lite"/>
    </source>
</evidence>
<dbReference type="InterPro" id="IPR036388">
    <property type="entry name" value="WH-like_DNA-bd_sf"/>
</dbReference>
<dbReference type="AlphaFoldDB" id="A0A918B9T4"/>
<dbReference type="PANTHER" id="PTHR33164">
    <property type="entry name" value="TRANSCRIPTIONAL REGULATOR, MARR FAMILY"/>
    <property type="match status" value="1"/>
</dbReference>
<sequence>MVTRATRPTRQADSVREACESGAVSPSIPHPRPDEVARVTSEAAELLEVLWGRASTAPVSASQIRVLFILEHHDGINLRSLADALGSTPPSTSRLCDRLQAVGFVERGPSAASRRELRLRLSRRGRTFLAELRARRENALQSVLEQMPTAQRTALLEGLEAFCSAAAAQIHDGDDASDAGVRSA</sequence>
<dbReference type="SMART" id="SM00347">
    <property type="entry name" value="HTH_MARR"/>
    <property type="match status" value="1"/>
</dbReference>
<dbReference type="InterPro" id="IPR039422">
    <property type="entry name" value="MarR/SlyA-like"/>
</dbReference>
<accession>A0A918B9T4</accession>
<dbReference type="GO" id="GO:0006950">
    <property type="term" value="P:response to stress"/>
    <property type="evidence" value="ECO:0007669"/>
    <property type="project" value="TreeGrafter"/>
</dbReference>
<evidence type="ECO:0000313" key="4">
    <source>
        <dbReference type="Proteomes" id="UP000620156"/>
    </source>
</evidence>
<proteinExistence type="predicted"/>
<gene>
    <name evidence="3" type="ORF">GCM10010145_19640</name>
</gene>
<dbReference type="InterPro" id="IPR000835">
    <property type="entry name" value="HTH_MarR-typ"/>
</dbReference>
<dbReference type="GO" id="GO:0003700">
    <property type="term" value="F:DNA-binding transcription factor activity"/>
    <property type="evidence" value="ECO:0007669"/>
    <property type="project" value="InterPro"/>
</dbReference>
<comment type="caution">
    <text evidence="3">The sequence shown here is derived from an EMBL/GenBank/DDBJ whole genome shotgun (WGS) entry which is preliminary data.</text>
</comment>
<name>A0A918B9T4_9ACTN</name>
<reference evidence="3" key="2">
    <citation type="submission" date="2020-09" db="EMBL/GenBank/DDBJ databases">
        <authorList>
            <person name="Sun Q."/>
            <person name="Ohkuma M."/>
        </authorList>
    </citation>
    <scope>NUCLEOTIDE SEQUENCE</scope>
    <source>
        <strain evidence="3">JCM 3131</strain>
    </source>
</reference>
<dbReference type="Gene3D" id="1.10.10.10">
    <property type="entry name" value="Winged helix-like DNA-binding domain superfamily/Winged helix DNA-binding domain"/>
    <property type="match status" value="1"/>
</dbReference>
<reference evidence="3" key="1">
    <citation type="journal article" date="2014" name="Int. J. Syst. Evol. Microbiol.">
        <title>Complete genome sequence of Corynebacterium casei LMG S-19264T (=DSM 44701T), isolated from a smear-ripened cheese.</title>
        <authorList>
            <consortium name="US DOE Joint Genome Institute (JGI-PGF)"/>
            <person name="Walter F."/>
            <person name="Albersmeier A."/>
            <person name="Kalinowski J."/>
            <person name="Ruckert C."/>
        </authorList>
    </citation>
    <scope>NUCLEOTIDE SEQUENCE</scope>
    <source>
        <strain evidence="3">JCM 3131</strain>
    </source>
</reference>
<dbReference type="PROSITE" id="PS50995">
    <property type="entry name" value="HTH_MARR_2"/>
    <property type="match status" value="1"/>
</dbReference>
<evidence type="ECO:0000313" key="3">
    <source>
        <dbReference type="EMBL" id="GGQ50644.1"/>
    </source>
</evidence>
<evidence type="ECO:0000259" key="2">
    <source>
        <dbReference type="PROSITE" id="PS50995"/>
    </source>
</evidence>
<feature type="region of interest" description="Disordered" evidence="1">
    <location>
        <begin position="1"/>
        <end position="34"/>
    </location>
</feature>
<protein>
    <recommendedName>
        <fullName evidence="2">HTH marR-type domain-containing protein</fullName>
    </recommendedName>
</protein>
<dbReference type="EMBL" id="BMQK01000003">
    <property type="protein sequence ID" value="GGQ50644.1"/>
    <property type="molecule type" value="Genomic_DNA"/>
</dbReference>